<dbReference type="Pfam" id="PF10247">
    <property type="entry name" value="Romo1"/>
    <property type="match status" value="1"/>
</dbReference>
<reference evidence="1 2" key="1">
    <citation type="submission" date="2024-05" db="EMBL/GenBank/DDBJ databases">
        <title>A draft genome resource for the thread blight pathogen Marasmius tenuissimus strain MS-2.</title>
        <authorList>
            <person name="Yulfo-Soto G.E."/>
            <person name="Baruah I.K."/>
            <person name="Amoako-Attah I."/>
            <person name="Bukari Y."/>
            <person name="Meinhardt L.W."/>
            <person name="Bailey B.A."/>
            <person name="Cohen S.P."/>
        </authorList>
    </citation>
    <scope>NUCLEOTIDE SEQUENCE [LARGE SCALE GENOMIC DNA]</scope>
    <source>
        <strain evidence="1 2">MS-2</strain>
    </source>
</reference>
<name>A0ABR2ZPJ4_9AGAR</name>
<evidence type="ECO:0000313" key="1">
    <source>
        <dbReference type="EMBL" id="KAL0063268.1"/>
    </source>
</evidence>
<accession>A0ABR2ZPJ4</accession>
<sequence length="63" mass="6891">MVSSAATFGFFLSIGSVIRSDSTIGPQLQAARMQLLTPAMAIRSRSEGMELMKARWAQESKKN</sequence>
<protein>
    <submittedName>
        <fullName evidence="1">Subunit of TIM23 translocase complex</fullName>
    </submittedName>
</protein>
<proteinExistence type="predicted"/>
<organism evidence="1 2">
    <name type="scientific">Marasmius tenuissimus</name>
    <dbReference type="NCBI Taxonomy" id="585030"/>
    <lineage>
        <taxon>Eukaryota</taxon>
        <taxon>Fungi</taxon>
        <taxon>Dikarya</taxon>
        <taxon>Basidiomycota</taxon>
        <taxon>Agaricomycotina</taxon>
        <taxon>Agaricomycetes</taxon>
        <taxon>Agaricomycetidae</taxon>
        <taxon>Agaricales</taxon>
        <taxon>Marasmiineae</taxon>
        <taxon>Marasmiaceae</taxon>
        <taxon>Marasmius</taxon>
    </lineage>
</organism>
<dbReference type="Proteomes" id="UP001437256">
    <property type="component" value="Unassembled WGS sequence"/>
</dbReference>
<keyword evidence="2" id="KW-1185">Reference proteome</keyword>
<gene>
    <name evidence="1" type="primary">MGR2</name>
    <name evidence="1" type="ORF">AAF712_009870</name>
</gene>
<comment type="caution">
    <text evidence="1">The sequence shown here is derived from an EMBL/GenBank/DDBJ whole genome shotgun (WGS) entry which is preliminary data.</text>
</comment>
<dbReference type="InterPro" id="IPR018450">
    <property type="entry name" value="Romo1/Mgr2"/>
</dbReference>
<evidence type="ECO:0000313" key="2">
    <source>
        <dbReference type="Proteomes" id="UP001437256"/>
    </source>
</evidence>
<dbReference type="EMBL" id="JBBXMP010000085">
    <property type="protein sequence ID" value="KAL0063268.1"/>
    <property type="molecule type" value="Genomic_DNA"/>
</dbReference>